<sequence>MGIAKKAAATVVTTVTSMAWKRLGWPARAALMGGSFALGTARKLNGVRHRLKGDQPAKNGRRKMSTSPQFLPAAAAACLAQQQTSSSYMYREAAMR</sequence>
<accession>A0A9D4TIK8</accession>
<proteinExistence type="predicted"/>
<dbReference type="AlphaFoldDB" id="A0A9D4TIK8"/>
<reference evidence="1" key="2">
    <citation type="submission" date="2020-11" db="EMBL/GenBank/DDBJ databases">
        <authorList>
            <person name="Cecchin M."/>
            <person name="Marcolungo L."/>
            <person name="Rossato M."/>
            <person name="Girolomoni L."/>
            <person name="Cosentino E."/>
            <person name="Cuine S."/>
            <person name="Li-Beisson Y."/>
            <person name="Delledonne M."/>
            <person name="Ballottari M."/>
        </authorList>
    </citation>
    <scope>NUCLEOTIDE SEQUENCE</scope>
    <source>
        <strain evidence="1">211/11P</strain>
        <tissue evidence="1">Whole cell</tissue>
    </source>
</reference>
<evidence type="ECO:0000313" key="2">
    <source>
        <dbReference type="Proteomes" id="UP001055712"/>
    </source>
</evidence>
<name>A0A9D4TIK8_CHLVU</name>
<protein>
    <submittedName>
        <fullName evidence="1">Uncharacterized protein</fullName>
    </submittedName>
</protein>
<keyword evidence="2" id="KW-1185">Reference proteome</keyword>
<organism evidence="1 2">
    <name type="scientific">Chlorella vulgaris</name>
    <name type="common">Green alga</name>
    <dbReference type="NCBI Taxonomy" id="3077"/>
    <lineage>
        <taxon>Eukaryota</taxon>
        <taxon>Viridiplantae</taxon>
        <taxon>Chlorophyta</taxon>
        <taxon>core chlorophytes</taxon>
        <taxon>Trebouxiophyceae</taxon>
        <taxon>Chlorellales</taxon>
        <taxon>Chlorellaceae</taxon>
        <taxon>Chlorella clade</taxon>
        <taxon>Chlorella</taxon>
    </lineage>
</organism>
<comment type="caution">
    <text evidence="1">The sequence shown here is derived from an EMBL/GenBank/DDBJ whole genome shotgun (WGS) entry which is preliminary data.</text>
</comment>
<dbReference type="EMBL" id="SIDB01000011">
    <property type="protein sequence ID" value="KAI3426368.1"/>
    <property type="molecule type" value="Genomic_DNA"/>
</dbReference>
<gene>
    <name evidence="1" type="ORF">D9Q98_008740</name>
</gene>
<dbReference type="Proteomes" id="UP001055712">
    <property type="component" value="Unassembled WGS sequence"/>
</dbReference>
<reference evidence="1" key="1">
    <citation type="journal article" date="2019" name="Plant J.">
        <title>Chlorella vulgaris genome assembly and annotation reveals the molecular basis for metabolic acclimation to high light conditions.</title>
        <authorList>
            <person name="Cecchin M."/>
            <person name="Marcolungo L."/>
            <person name="Rossato M."/>
            <person name="Girolomoni L."/>
            <person name="Cosentino E."/>
            <person name="Cuine S."/>
            <person name="Li-Beisson Y."/>
            <person name="Delledonne M."/>
            <person name="Ballottari M."/>
        </authorList>
    </citation>
    <scope>NUCLEOTIDE SEQUENCE</scope>
    <source>
        <strain evidence="1">211/11P</strain>
    </source>
</reference>
<evidence type="ECO:0000313" key="1">
    <source>
        <dbReference type="EMBL" id="KAI3426368.1"/>
    </source>
</evidence>